<feature type="transmembrane region" description="Helical" evidence="10">
    <location>
        <begin position="274"/>
        <end position="297"/>
    </location>
</feature>
<keyword evidence="8 10" id="KW-0472">Membrane</keyword>
<dbReference type="InterPro" id="IPR051125">
    <property type="entry name" value="ABC-4/HrtB_transporter"/>
</dbReference>
<dbReference type="PANTHER" id="PTHR43738:SF2">
    <property type="entry name" value="ABC TRANSPORTER PERMEASE"/>
    <property type="match status" value="1"/>
</dbReference>
<keyword evidence="5" id="KW-1003">Cell membrane</keyword>
<keyword evidence="14" id="KW-1185">Reference proteome</keyword>
<evidence type="ECO:0000313" key="13">
    <source>
        <dbReference type="EMBL" id="SHO45961.1"/>
    </source>
</evidence>
<sequence length="407" mass="45875">MGRKKKGNIHYGHIIYRNLKRRISRTFLLSAFLFFMVFMIFSFTSILNSMREGLDSTVKRTGADILLVPKDYFSSVKDALFLGIPSTVYFDSSLEEKVAKEEGVEKVSSQMFLATIYNSPCCDEAVQIIAYHPESDFLIQPWIEKQLKREIPDGEIVAGSKLSYKKGDTAMFFGKKFPVAGKLKETGMGYDNTVFLNFNTAEELLKEPVVKNYLAIGNKKEVVSLITVKVDKKADIQKVVRALQDKYEKDNVSIETSGKLMEDTRHALKQYTTYFTFVEIILVAFTFESLLSFFIITMSERKKEYGIIKSLGGSTFKILSITIGEAAAIGIIGSLAGSFLSILILTLFRNFILLHLKLPYLRQSFSDLMLLTVFCTGLSVLTGVFAAILSSAAIQRKETYTLIRENE</sequence>
<evidence type="ECO:0000259" key="12">
    <source>
        <dbReference type="Pfam" id="PF12704"/>
    </source>
</evidence>
<evidence type="ECO:0000256" key="10">
    <source>
        <dbReference type="SAM" id="Phobius"/>
    </source>
</evidence>
<feature type="domain" description="MacB-like periplasmic core" evidence="12">
    <location>
        <begin position="37"/>
        <end position="245"/>
    </location>
</feature>
<evidence type="ECO:0000256" key="5">
    <source>
        <dbReference type="ARBA" id="ARBA00022475"/>
    </source>
</evidence>
<gene>
    <name evidence="13" type="ORF">SAMN02745217_01118</name>
</gene>
<comment type="subunit">
    <text evidence="3">The complex is composed of two ATP-binding proteins (HrtA), two transmembrane proteins (HrtB) and a solute-binding protein.</text>
</comment>
<dbReference type="InterPro" id="IPR025857">
    <property type="entry name" value="MacB_PCD"/>
</dbReference>
<evidence type="ECO:0000256" key="9">
    <source>
        <dbReference type="ARBA" id="ARBA00024973"/>
    </source>
</evidence>
<dbReference type="STRING" id="1121345.SAMN02745217_01118"/>
<dbReference type="Pfam" id="PF12704">
    <property type="entry name" value="MacB_PCD"/>
    <property type="match status" value="1"/>
</dbReference>
<dbReference type="Proteomes" id="UP000184612">
    <property type="component" value="Unassembled WGS sequence"/>
</dbReference>
<comment type="subcellular location">
    <subcellularLocation>
        <location evidence="1">Cell membrane</location>
        <topology evidence="1">Multi-pass membrane protein</topology>
    </subcellularLocation>
</comment>
<keyword evidence="7 10" id="KW-1133">Transmembrane helix</keyword>
<dbReference type="GO" id="GO:0005886">
    <property type="term" value="C:plasma membrane"/>
    <property type="evidence" value="ECO:0007669"/>
    <property type="project" value="UniProtKB-SubCell"/>
</dbReference>
<evidence type="ECO:0000259" key="11">
    <source>
        <dbReference type="Pfam" id="PF02687"/>
    </source>
</evidence>
<evidence type="ECO:0000313" key="14">
    <source>
        <dbReference type="Proteomes" id="UP000184612"/>
    </source>
</evidence>
<protein>
    <recommendedName>
        <fullName evidence="4">Putative hemin transport system permease protein HrtB</fullName>
    </recommendedName>
</protein>
<evidence type="ECO:0000256" key="3">
    <source>
        <dbReference type="ARBA" id="ARBA00011131"/>
    </source>
</evidence>
<comment type="similarity">
    <text evidence="2">Belongs to the ABC-4 integral membrane protein family. HrtB subfamily.</text>
</comment>
<dbReference type="AlphaFoldDB" id="A0A1M7Y2K9"/>
<dbReference type="InterPro" id="IPR003838">
    <property type="entry name" value="ABC3_permease_C"/>
</dbReference>
<feature type="transmembrane region" description="Helical" evidence="10">
    <location>
        <begin position="368"/>
        <end position="394"/>
    </location>
</feature>
<evidence type="ECO:0000256" key="6">
    <source>
        <dbReference type="ARBA" id="ARBA00022692"/>
    </source>
</evidence>
<feature type="domain" description="ABC3 transporter permease C-terminal" evidence="11">
    <location>
        <begin position="280"/>
        <end position="389"/>
    </location>
</feature>
<evidence type="ECO:0000256" key="2">
    <source>
        <dbReference type="ARBA" id="ARBA00008697"/>
    </source>
</evidence>
<accession>A0A1M7Y2K9</accession>
<organism evidence="13 14">
    <name type="scientific">Anaerocolumna xylanovorans DSM 12503</name>
    <dbReference type="NCBI Taxonomy" id="1121345"/>
    <lineage>
        <taxon>Bacteria</taxon>
        <taxon>Bacillati</taxon>
        <taxon>Bacillota</taxon>
        <taxon>Clostridia</taxon>
        <taxon>Lachnospirales</taxon>
        <taxon>Lachnospiraceae</taxon>
        <taxon>Anaerocolumna</taxon>
    </lineage>
</organism>
<comment type="function">
    <text evidence="9">Part of the ABC transporter complex hrt involved in hemin import. Responsible for the translocation of the substrate across the membrane.</text>
</comment>
<evidence type="ECO:0000256" key="1">
    <source>
        <dbReference type="ARBA" id="ARBA00004651"/>
    </source>
</evidence>
<evidence type="ECO:0000256" key="4">
    <source>
        <dbReference type="ARBA" id="ARBA00016962"/>
    </source>
</evidence>
<keyword evidence="6 10" id="KW-0812">Transmembrane</keyword>
<feature type="transmembrane region" description="Helical" evidence="10">
    <location>
        <begin position="27"/>
        <end position="47"/>
    </location>
</feature>
<feature type="transmembrane region" description="Helical" evidence="10">
    <location>
        <begin position="318"/>
        <end position="348"/>
    </location>
</feature>
<name>A0A1M7Y2K9_9FIRM</name>
<dbReference type="Pfam" id="PF02687">
    <property type="entry name" value="FtsX"/>
    <property type="match status" value="1"/>
</dbReference>
<proteinExistence type="inferred from homology"/>
<dbReference type="PANTHER" id="PTHR43738">
    <property type="entry name" value="ABC TRANSPORTER, MEMBRANE PROTEIN"/>
    <property type="match status" value="1"/>
</dbReference>
<evidence type="ECO:0000256" key="7">
    <source>
        <dbReference type="ARBA" id="ARBA00022989"/>
    </source>
</evidence>
<dbReference type="EMBL" id="FRFD01000003">
    <property type="protein sequence ID" value="SHO45961.1"/>
    <property type="molecule type" value="Genomic_DNA"/>
</dbReference>
<evidence type="ECO:0000256" key="8">
    <source>
        <dbReference type="ARBA" id="ARBA00023136"/>
    </source>
</evidence>
<reference evidence="13 14" key="1">
    <citation type="submission" date="2016-12" db="EMBL/GenBank/DDBJ databases">
        <authorList>
            <person name="Song W.-J."/>
            <person name="Kurnit D.M."/>
        </authorList>
    </citation>
    <scope>NUCLEOTIDE SEQUENCE [LARGE SCALE GENOMIC DNA]</scope>
    <source>
        <strain evidence="13 14">DSM 12503</strain>
    </source>
</reference>